<gene>
    <name evidence="4" type="ORF">NA57DRAFT_75195</name>
</gene>
<evidence type="ECO:0000313" key="4">
    <source>
        <dbReference type="EMBL" id="KAF2099691.1"/>
    </source>
</evidence>
<dbReference type="AlphaFoldDB" id="A0A9P4IK89"/>
<comment type="caution">
    <text evidence="4">The sequence shown here is derived from an EMBL/GenBank/DDBJ whole genome shotgun (WGS) entry which is preliminary data.</text>
</comment>
<dbReference type="InterPro" id="IPR020946">
    <property type="entry name" value="Flavin_mOase-like"/>
</dbReference>
<organism evidence="4 5">
    <name type="scientific">Rhizodiscina lignyota</name>
    <dbReference type="NCBI Taxonomy" id="1504668"/>
    <lineage>
        <taxon>Eukaryota</taxon>
        <taxon>Fungi</taxon>
        <taxon>Dikarya</taxon>
        <taxon>Ascomycota</taxon>
        <taxon>Pezizomycotina</taxon>
        <taxon>Dothideomycetes</taxon>
        <taxon>Pleosporomycetidae</taxon>
        <taxon>Aulographales</taxon>
        <taxon>Rhizodiscinaceae</taxon>
        <taxon>Rhizodiscina</taxon>
    </lineage>
</organism>
<evidence type="ECO:0000256" key="1">
    <source>
        <dbReference type="ARBA" id="ARBA00022630"/>
    </source>
</evidence>
<dbReference type="PANTHER" id="PTHR43539">
    <property type="entry name" value="FLAVIN-BINDING MONOOXYGENASE-LIKE PROTEIN (AFU_ORTHOLOGUE AFUA_4G09220)"/>
    <property type="match status" value="1"/>
</dbReference>
<evidence type="ECO:0000313" key="5">
    <source>
        <dbReference type="Proteomes" id="UP000799772"/>
    </source>
</evidence>
<name>A0A9P4IK89_9PEZI</name>
<evidence type="ECO:0000256" key="2">
    <source>
        <dbReference type="ARBA" id="ARBA00022827"/>
    </source>
</evidence>
<keyword evidence="2" id="KW-0274">FAD</keyword>
<keyword evidence="3" id="KW-0560">Oxidoreductase</keyword>
<dbReference type="InterPro" id="IPR050982">
    <property type="entry name" value="Auxin_biosynth/cation_transpt"/>
</dbReference>
<protein>
    <submittedName>
        <fullName evidence="4">FAD/NAD(P)-binding domain-containing protein</fullName>
    </submittedName>
</protein>
<dbReference type="PANTHER" id="PTHR43539:SF68">
    <property type="entry name" value="FLAVIN-BINDING MONOOXYGENASE-LIKE PROTEIN (AFU_ORTHOLOGUE AFUA_4G09220)"/>
    <property type="match status" value="1"/>
</dbReference>
<dbReference type="GO" id="GO:0050660">
    <property type="term" value="F:flavin adenine dinucleotide binding"/>
    <property type="evidence" value="ECO:0007669"/>
    <property type="project" value="InterPro"/>
</dbReference>
<dbReference type="Pfam" id="PF00743">
    <property type="entry name" value="FMO-like"/>
    <property type="match status" value="1"/>
</dbReference>
<dbReference type="EMBL" id="ML978125">
    <property type="protein sequence ID" value="KAF2099691.1"/>
    <property type="molecule type" value="Genomic_DNA"/>
</dbReference>
<sequence>MSRLASLPCSLPTALIDQSIDAKQAASSFGPRLNNLSEDDFSEDATWRDVFALTGTARTFFSAPSILTAWHETCKLAAARAFEINADSAQVVRLPKGASWLQCMFTFEITATPASSCDGIICLTPGPDGIWKIWSLRTILGQLKGGHGNVDMLEPDTASNQAEGSLETGHFDCVVIGAGHSGLSVAGRLKALGVSCVVFDKNKEVGDSWKLRYKSTRLHTIREYSHLPFDRTYPQDRYQELLTKDELARGYQDWVSKYAVNVWMSTKLMSGSWDAKDALWTLEYERKGHRDTIRCSYLVLAVGSGCQIPVYPSIANMESFKGAMMHSVDYYDASVWEGKRGIVIGSANTGHDVAKDMVEARLASVTMVQRSRTYVMPYEYYSRIQERTYNPSFSTELADMLSLSTAFPITRLMALVGVNSQAEQEPERFDALERAGFKLERYGDIIHHLYERSGKHYLDVGASAMISQGLIKMKSDALATRFTESGLQFDNDDVLPADVVVFATGFEGNLRKVVRELLGAEVADAIDDFWGVDEEGELRGSYRPCGHPALYLHGGSLGIMRYYSRFIALQIKAALLGTPLRAYTRKFPIKAIYGKAMNGNGNVSDATTMNGSI</sequence>
<dbReference type="OrthoDB" id="74360at2759"/>
<accession>A0A9P4IK89</accession>
<dbReference type="InterPro" id="IPR036188">
    <property type="entry name" value="FAD/NAD-bd_sf"/>
</dbReference>
<dbReference type="Gene3D" id="3.50.50.60">
    <property type="entry name" value="FAD/NAD(P)-binding domain"/>
    <property type="match status" value="1"/>
</dbReference>
<dbReference type="GO" id="GO:0004499">
    <property type="term" value="F:N,N-dimethylaniline monooxygenase activity"/>
    <property type="evidence" value="ECO:0007669"/>
    <property type="project" value="InterPro"/>
</dbReference>
<dbReference type="Proteomes" id="UP000799772">
    <property type="component" value="Unassembled WGS sequence"/>
</dbReference>
<reference evidence="4" key="1">
    <citation type="journal article" date="2020" name="Stud. Mycol.">
        <title>101 Dothideomycetes genomes: a test case for predicting lifestyles and emergence of pathogens.</title>
        <authorList>
            <person name="Haridas S."/>
            <person name="Albert R."/>
            <person name="Binder M."/>
            <person name="Bloem J."/>
            <person name="Labutti K."/>
            <person name="Salamov A."/>
            <person name="Andreopoulos B."/>
            <person name="Baker S."/>
            <person name="Barry K."/>
            <person name="Bills G."/>
            <person name="Bluhm B."/>
            <person name="Cannon C."/>
            <person name="Castanera R."/>
            <person name="Culley D."/>
            <person name="Daum C."/>
            <person name="Ezra D."/>
            <person name="Gonzalez J."/>
            <person name="Henrissat B."/>
            <person name="Kuo A."/>
            <person name="Liang C."/>
            <person name="Lipzen A."/>
            <person name="Lutzoni F."/>
            <person name="Magnuson J."/>
            <person name="Mondo S."/>
            <person name="Nolan M."/>
            <person name="Ohm R."/>
            <person name="Pangilinan J."/>
            <person name="Park H.-J."/>
            <person name="Ramirez L."/>
            <person name="Alfaro M."/>
            <person name="Sun H."/>
            <person name="Tritt A."/>
            <person name="Yoshinaga Y."/>
            <person name="Zwiers L.-H."/>
            <person name="Turgeon B."/>
            <person name="Goodwin S."/>
            <person name="Spatafora J."/>
            <person name="Crous P."/>
            <person name="Grigoriev I."/>
        </authorList>
    </citation>
    <scope>NUCLEOTIDE SEQUENCE</scope>
    <source>
        <strain evidence="4">CBS 133067</strain>
    </source>
</reference>
<dbReference type="SUPFAM" id="SSF51905">
    <property type="entry name" value="FAD/NAD(P)-binding domain"/>
    <property type="match status" value="1"/>
</dbReference>
<evidence type="ECO:0000256" key="3">
    <source>
        <dbReference type="ARBA" id="ARBA00023002"/>
    </source>
</evidence>
<keyword evidence="1" id="KW-0285">Flavoprotein</keyword>
<dbReference type="GO" id="GO:0050661">
    <property type="term" value="F:NADP binding"/>
    <property type="evidence" value="ECO:0007669"/>
    <property type="project" value="InterPro"/>
</dbReference>
<proteinExistence type="predicted"/>
<keyword evidence="5" id="KW-1185">Reference proteome</keyword>